<evidence type="ECO:0000256" key="1">
    <source>
        <dbReference type="ARBA" id="ARBA00022801"/>
    </source>
</evidence>
<dbReference type="AlphaFoldDB" id="A0A9P5XZJ1"/>
<dbReference type="NCBIfam" id="TIGR01493">
    <property type="entry name" value="HAD-SF-IA-v2"/>
    <property type="match status" value="1"/>
</dbReference>
<accession>A0A9P5XZJ1</accession>
<dbReference type="SUPFAM" id="SSF56784">
    <property type="entry name" value="HAD-like"/>
    <property type="match status" value="1"/>
</dbReference>
<dbReference type="InterPro" id="IPR023198">
    <property type="entry name" value="PGP-like_dom2"/>
</dbReference>
<dbReference type="Gene3D" id="3.40.50.1000">
    <property type="entry name" value="HAD superfamily/HAD-like"/>
    <property type="match status" value="1"/>
</dbReference>
<dbReference type="InterPro" id="IPR036412">
    <property type="entry name" value="HAD-like_sf"/>
</dbReference>
<dbReference type="PANTHER" id="PTHR43316:SF3">
    <property type="entry name" value="HALOACID DEHALOGENASE, TYPE II (AFU_ORTHOLOGUE AFUA_2G07750)-RELATED"/>
    <property type="match status" value="1"/>
</dbReference>
<dbReference type="EMBL" id="MU150337">
    <property type="protein sequence ID" value="KAF9458551.1"/>
    <property type="molecule type" value="Genomic_DNA"/>
</dbReference>
<dbReference type="InterPro" id="IPR023214">
    <property type="entry name" value="HAD_sf"/>
</dbReference>
<keyword evidence="3" id="KW-1185">Reference proteome</keyword>
<gene>
    <name evidence="2" type="ORF">BDZ94DRAFT_1226113</name>
</gene>
<dbReference type="InterPro" id="IPR006439">
    <property type="entry name" value="HAD-SF_hydro_IA"/>
</dbReference>
<protein>
    <submittedName>
        <fullName evidence="2">Haloacid dehalogenase</fullName>
    </submittedName>
</protein>
<evidence type="ECO:0000313" key="2">
    <source>
        <dbReference type="EMBL" id="KAF9458551.1"/>
    </source>
</evidence>
<proteinExistence type="predicted"/>
<dbReference type="InterPro" id="IPR051540">
    <property type="entry name" value="S-2-haloacid_dehalogenase"/>
</dbReference>
<dbReference type="PANTHER" id="PTHR43316">
    <property type="entry name" value="HYDROLASE, HALOACID DELAHOGENASE-RELATED"/>
    <property type="match status" value="1"/>
</dbReference>
<name>A0A9P5XZJ1_9AGAR</name>
<dbReference type="Proteomes" id="UP000807353">
    <property type="component" value="Unassembled WGS sequence"/>
</dbReference>
<dbReference type="Gene3D" id="1.10.150.240">
    <property type="entry name" value="Putative phosphatase, domain 2"/>
    <property type="match status" value="1"/>
</dbReference>
<dbReference type="GO" id="GO:0016791">
    <property type="term" value="F:phosphatase activity"/>
    <property type="evidence" value="ECO:0007669"/>
    <property type="project" value="UniProtKB-ARBA"/>
</dbReference>
<reference evidence="2" key="1">
    <citation type="submission" date="2020-11" db="EMBL/GenBank/DDBJ databases">
        <authorList>
            <consortium name="DOE Joint Genome Institute"/>
            <person name="Ahrendt S."/>
            <person name="Riley R."/>
            <person name="Andreopoulos W."/>
            <person name="Labutti K."/>
            <person name="Pangilinan J."/>
            <person name="Ruiz-Duenas F.J."/>
            <person name="Barrasa J.M."/>
            <person name="Sanchez-Garcia M."/>
            <person name="Camarero S."/>
            <person name="Miyauchi S."/>
            <person name="Serrano A."/>
            <person name="Linde D."/>
            <person name="Babiker R."/>
            <person name="Drula E."/>
            <person name="Ayuso-Fernandez I."/>
            <person name="Pacheco R."/>
            <person name="Padilla G."/>
            <person name="Ferreira P."/>
            <person name="Barriuso J."/>
            <person name="Kellner H."/>
            <person name="Castanera R."/>
            <person name="Alfaro M."/>
            <person name="Ramirez L."/>
            <person name="Pisabarro A.G."/>
            <person name="Kuo A."/>
            <person name="Tritt A."/>
            <person name="Lipzen A."/>
            <person name="He G."/>
            <person name="Yan M."/>
            <person name="Ng V."/>
            <person name="Cullen D."/>
            <person name="Martin F."/>
            <person name="Rosso M.-N."/>
            <person name="Henrissat B."/>
            <person name="Hibbett D."/>
            <person name="Martinez A.T."/>
            <person name="Grigoriev I.V."/>
        </authorList>
    </citation>
    <scope>NUCLEOTIDE SEQUENCE</scope>
    <source>
        <strain evidence="2">CBS 247.69</strain>
    </source>
</reference>
<keyword evidence="1" id="KW-0378">Hydrolase</keyword>
<organism evidence="2 3">
    <name type="scientific">Collybia nuda</name>
    <dbReference type="NCBI Taxonomy" id="64659"/>
    <lineage>
        <taxon>Eukaryota</taxon>
        <taxon>Fungi</taxon>
        <taxon>Dikarya</taxon>
        <taxon>Basidiomycota</taxon>
        <taxon>Agaricomycotina</taxon>
        <taxon>Agaricomycetes</taxon>
        <taxon>Agaricomycetidae</taxon>
        <taxon>Agaricales</taxon>
        <taxon>Tricholomatineae</taxon>
        <taxon>Clitocybaceae</taxon>
        <taxon>Collybia</taxon>
    </lineage>
</organism>
<sequence length="274" mass="30990">MDGVEALVFDVFGTVVDWRSSVEQELISLGRKYSVGEAILEAPTDDTKLHPSYSDGENWRDFAQEWRSGYITNTRRLAVEGSTSFNVDKMHREILDGMLNSQRWSHLGKVWDEEERQNLNKVWHHLNGSPFPEIGPQSHPNMYSGWPDATEGLYALKKQKLIATLSNGNVRLLVDMAKHADLPWDVIFSTELFDTFKPNPRAYQGVIRHLSLPPEKCAMVAAHIFDLRAAASQGMKTIYVNRAEEEWDPTNTISEEVDLVVSSFVELASILGAK</sequence>
<evidence type="ECO:0000313" key="3">
    <source>
        <dbReference type="Proteomes" id="UP000807353"/>
    </source>
</evidence>
<comment type="caution">
    <text evidence="2">The sequence shown here is derived from an EMBL/GenBank/DDBJ whole genome shotgun (WGS) entry which is preliminary data.</text>
</comment>
<dbReference type="OrthoDB" id="2363873at2759"/>
<dbReference type="Pfam" id="PF00702">
    <property type="entry name" value="Hydrolase"/>
    <property type="match status" value="1"/>
</dbReference>